<dbReference type="PANTHER" id="PTHR24201:SF2">
    <property type="entry name" value="ANKYRIN REPEAT DOMAIN-CONTAINING PROTEIN 42"/>
    <property type="match status" value="1"/>
</dbReference>
<dbReference type="Pfam" id="PF12796">
    <property type="entry name" value="Ank_2"/>
    <property type="match status" value="1"/>
</dbReference>
<evidence type="ECO:0000313" key="5">
    <source>
        <dbReference type="Proteomes" id="UP000626220"/>
    </source>
</evidence>
<dbReference type="InterPro" id="IPR036770">
    <property type="entry name" value="Ankyrin_rpt-contain_sf"/>
</dbReference>
<dbReference type="PROSITE" id="PS50088">
    <property type="entry name" value="ANK_REPEAT"/>
    <property type="match status" value="3"/>
</dbReference>
<dbReference type="Gene3D" id="1.25.40.20">
    <property type="entry name" value="Ankyrin repeat-containing domain"/>
    <property type="match status" value="1"/>
</dbReference>
<protein>
    <recommendedName>
        <fullName evidence="6">Ankyrin repeat domain-containing protein</fullName>
    </recommendedName>
</protein>
<accession>A0A8J3GW91</accession>
<evidence type="ECO:0008006" key="6">
    <source>
        <dbReference type="Google" id="ProtNLM"/>
    </source>
</evidence>
<reference evidence="4" key="1">
    <citation type="journal article" date="2014" name="Int. J. Syst. Evol. Microbiol.">
        <title>Complete genome sequence of Corynebacterium casei LMG S-19264T (=DSM 44701T), isolated from a smear-ripened cheese.</title>
        <authorList>
            <consortium name="US DOE Joint Genome Institute (JGI-PGF)"/>
            <person name="Walter F."/>
            <person name="Albersmeier A."/>
            <person name="Kalinowski J."/>
            <person name="Ruckert C."/>
        </authorList>
    </citation>
    <scope>NUCLEOTIDE SEQUENCE</scope>
    <source>
        <strain evidence="4">KCTC 42650</strain>
    </source>
</reference>
<evidence type="ECO:0000313" key="4">
    <source>
        <dbReference type="EMBL" id="GHF47463.1"/>
    </source>
</evidence>
<dbReference type="SMART" id="SM00248">
    <property type="entry name" value="ANK"/>
    <property type="match status" value="4"/>
</dbReference>
<evidence type="ECO:0000256" key="3">
    <source>
        <dbReference type="PROSITE-ProRule" id="PRU00023"/>
    </source>
</evidence>
<dbReference type="SUPFAM" id="SSF48403">
    <property type="entry name" value="Ankyrin repeat"/>
    <property type="match status" value="1"/>
</dbReference>
<feature type="repeat" description="ANK" evidence="3">
    <location>
        <begin position="53"/>
        <end position="85"/>
    </location>
</feature>
<reference evidence="4" key="2">
    <citation type="submission" date="2020-09" db="EMBL/GenBank/DDBJ databases">
        <authorList>
            <person name="Sun Q."/>
            <person name="Kim S."/>
        </authorList>
    </citation>
    <scope>NUCLEOTIDE SEQUENCE</scope>
    <source>
        <strain evidence="4">KCTC 42650</strain>
    </source>
</reference>
<evidence type="ECO:0000256" key="1">
    <source>
        <dbReference type="ARBA" id="ARBA00022737"/>
    </source>
</evidence>
<dbReference type="Pfam" id="PF00023">
    <property type="entry name" value="Ank"/>
    <property type="match status" value="1"/>
</dbReference>
<feature type="repeat" description="ANK" evidence="3">
    <location>
        <begin position="152"/>
        <end position="189"/>
    </location>
</feature>
<keyword evidence="1" id="KW-0677">Repeat</keyword>
<proteinExistence type="predicted"/>
<dbReference type="InterPro" id="IPR002110">
    <property type="entry name" value="Ankyrin_rpt"/>
</dbReference>
<keyword evidence="2 3" id="KW-0040">ANK repeat</keyword>
<feature type="repeat" description="ANK" evidence="3">
    <location>
        <begin position="119"/>
        <end position="151"/>
    </location>
</feature>
<keyword evidence="5" id="KW-1185">Reference proteome</keyword>
<dbReference type="PANTHER" id="PTHR24201">
    <property type="entry name" value="ANK_REP_REGION DOMAIN-CONTAINING PROTEIN"/>
    <property type="match status" value="1"/>
</dbReference>
<comment type="caution">
    <text evidence="4">The sequence shown here is derived from an EMBL/GenBank/DDBJ whole genome shotgun (WGS) entry which is preliminary data.</text>
</comment>
<sequence length="217" mass="21958">MGIKAGAVALLASWGGSGMADDARLLEAAATGDVAAIRSELAAGTGVDARDARGRTALLVATHHDQLAAARALVEAGADVNAKDDIQDSPYLYAGAEGRLAILKLTLAHGADLASTNRYGGTALIPAAERQSAEVVQVLIEAGVALDHVNKLGWTALLEAVLLGDGGPERQAVVRALIDAGADVTLADGEGVTPLGHARARGYGDIARMLEAAGARQ</sequence>
<dbReference type="InterPro" id="IPR050776">
    <property type="entry name" value="Ank_Repeat/CDKN_Inhibitor"/>
</dbReference>
<gene>
    <name evidence="4" type="ORF">GCM10017056_19060</name>
</gene>
<name>A0A8J3GW91_9RHOB</name>
<evidence type="ECO:0000256" key="2">
    <source>
        <dbReference type="ARBA" id="ARBA00023043"/>
    </source>
</evidence>
<dbReference type="EMBL" id="BNCJ01000003">
    <property type="protein sequence ID" value="GHF47463.1"/>
    <property type="molecule type" value="Genomic_DNA"/>
</dbReference>
<organism evidence="4 5">
    <name type="scientific">Seohaeicola zhoushanensis</name>
    <dbReference type="NCBI Taxonomy" id="1569283"/>
    <lineage>
        <taxon>Bacteria</taxon>
        <taxon>Pseudomonadati</taxon>
        <taxon>Pseudomonadota</taxon>
        <taxon>Alphaproteobacteria</taxon>
        <taxon>Rhodobacterales</taxon>
        <taxon>Roseobacteraceae</taxon>
        <taxon>Seohaeicola</taxon>
    </lineage>
</organism>
<dbReference type="PROSITE" id="PS50297">
    <property type="entry name" value="ANK_REP_REGION"/>
    <property type="match status" value="1"/>
</dbReference>
<dbReference type="Proteomes" id="UP000626220">
    <property type="component" value="Unassembled WGS sequence"/>
</dbReference>
<dbReference type="AlphaFoldDB" id="A0A8J3GW91"/>